<dbReference type="SUPFAM" id="SSF56112">
    <property type="entry name" value="Protein kinase-like (PK-like)"/>
    <property type="match status" value="1"/>
</dbReference>
<gene>
    <name evidence="3" type="ORF">BU14_0275s0004</name>
</gene>
<dbReference type="EMBL" id="KV918937">
    <property type="protein sequence ID" value="OSX74645.1"/>
    <property type="molecule type" value="Genomic_DNA"/>
</dbReference>
<feature type="compositionally biased region" description="Basic and acidic residues" evidence="1">
    <location>
        <begin position="29"/>
        <end position="43"/>
    </location>
</feature>
<keyword evidence="4" id="KW-1185">Reference proteome</keyword>
<dbReference type="GO" id="GO:0004672">
    <property type="term" value="F:protein kinase activity"/>
    <property type="evidence" value="ECO:0007669"/>
    <property type="project" value="InterPro"/>
</dbReference>
<feature type="domain" description="Protein kinase" evidence="2">
    <location>
        <begin position="130"/>
        <end position="462"/>
    </location>
</feature>
<dbReference type="InterPro" id="IPR000719">
    <property type="entry name" value="Prot_kinase_dom"/>
</dbReference>
<sequence>MQRIREDTRRSFSYSSRRTLLYPPAQPPRDGRGAARAEVEECGRGATVAAAGGGRRAPRPTPPRGALRVARRRAPIRRPGHPRRVCPPPPPTPRAVGRRPPPPPAPPPPAPPRSGTPPTARLRSFVAQDFLIRRPVASQGYVALTEWTYRDAESGAEVWDPTAPTRTADASAPAVRLYDATIVAPGPSRNTRVMLKEFLPGGTELGVAEAEAYEKLAAAADAAAATRTATGGAATAASPGGPPVATLLGSFLSDDAFASPDFRDSWRRSFPAAGEPPRPNTPWLVFLWEGNTTAASYLASTSPAAVAAAGVTGVGLIDSLFPGGAYRRRTAFLRAVLAGAAAAVAHLHAAGVTHRSLGLSSLLLNTREERLAASVGVKVRDFGFARPTAAAADDAGAVAAARAAADTVAGVAAAVRTAAEAEDVYALGVAAAELVFGALAGGGGRGGRGGGSHLPGGPRAPV</sequence>
<dbReference type="PANTHER" id="PTHR36796">
    <property type="entry name" value="PROTEIN KINASE SUPERFAMILY PROTEIN"/>
    <property type="match status" value="1"/>
</dbReference>
<feature type="compositionally biased region" description="Pro residues" evidence="1">
    <location>
        <begin position="85"/>
        <end position="115"/>
    </location>
</feature>
<feature type="compositionally biased region" description="Basic residues" evidence="1">
    <location>
        <begin position="69"/>
        <end position="84"/>
    </location>
</feature>
<evidence type="ECO:0000259" key="2">
    <source>
        <dbReference type="PROSITE" id="PS50011"/>
    </source>
</evidence>
<organism evidence="3 4">
    <name type="scientific">Porphyra umbilicalis</name>
    <name type="common">Purple laver</name>
    <name type="synonym">Red alga</name>
    <dbReference type="NCBI Taxonomy" id="2786"/>
    <lineage>
        <taxon>Eukaryota</taxon>
        <taxon>Rhodophyta</taxon>
        <taxon>Bangiophyceae</taxon>
        <taxon>Bangiales</taxon>
        <taxon>Bangiaceae</taxon>
        <taxon>Porphyra</taxon>
    </lineage>
</organism>
<dbReference type="Gene3D" id="1.10.510.10">
    <property type="entry name" value="Transferase(Phosphotransferase) domain 1"/>
    <property type="match status" value="1"/>
</dbReference>
<accession>A0A1X6P1K4</accession>
<dbReference type="PROSITE" id="PS50011">
    <property type="entry name" value="PROTEIN_KINASE_DOM"/>
    <property type="match status" value="1"/>
</dbReference>
<feature type="compositionally biased region" description="Basic and acidic residues" evidence="1">
    <location>
        <begin position="1"/>
        <end position="10"/>
    </location>
</feature>
<feature type="region of interest" description="Disordered" evidence="1">
    <location>
        <begin position="1"/>
        <end position="120"/>
    </location>
</feature>
<dbReference type="GO" id="GO:0009507">
    <property type="term" value="C:chloroplast"/>
    <property type="evidence" value="ECO:0007669"/>
    <property type="project" value="TreeGrafter"/>
</dbReference>
<dbReference type="OrthoDB" id="1076at2759"/>
<name>A0A1X6P1K4_PORUM</name>
<evidence type="ECO:0000313" key="4">
    <source>
        <dbReference type="Proteomes" id="UP000218209"/>
    </source>
</evidence>
<dbReference type="AlphaFoldDB" id="A0A1X6P1K4"/>
<dbReference type="InterPro" id="IPR011009">
    <property type="entry name" value="Kinase-like_dom_sf"/>
</dbReference>
<dbReference type="Proteomes" id="UP000218209">
    <property type="component" value="Unassembled WGS sequence"/>
</dbReference>
<dbReference type="PANTHER" id="PTHR36796:SF1">
    <property type="entry name" value="PROTEIN KINASE SUPERFAMILY PROTEIN"/>
    <property type="match status" value="1"/>
</dbReference>
<evidence type="ECO:0000313" key="3">
    <source>
        <dbReference type="EMBL" id="OSX74645.1"/>
    </source>
</evidence>
<evidence type="ECO:0000256" key="1">
    <source>
        <dbReference type="SAM" id="MobiDB-lite"/>
    </source>
</evidence>
<protein>
    <recommendedName>
        <fullName evidence="2">Protein kinase domain-containing protein</fullName>
    </recommendedName>
</protein>
<dbReference type="GO" id="GO:0005524">
    <property type="term" value="F:ATP binding"/>
    <property type="evidence" value="ECO:0007669"/>
    <property type="project" value="InterPro"/>
</dbReference>
<reference evidence="3 4" key="1">
    <citation type="submission" date="2017-03" db="EMBL/GenBank/DDBJ databases">
        <title>WGS assembly of Porphyra umbilicalis.</title>
        <authorList>
            <person name="Brawley S.H."/>
            <person name="Blouin N.A."/>
            <person name="Ficko-Blean E."/>
            <person name="Wheeler G.L."/>
            <person name="Lohr M."/>
            <person name="Goodson H.V."/>
            <person name="Jenkins J.W."/>
            <person name="Blaby-Haas C.E."/>
            <person name="Helliwell K.E."/>
            <person name="Chan C."/>
            <person name="Marriage T."/>
            <person name="Bhattacharya D."/>
            <person name="Klein A.S."/>
            <person name="Badis Y."/>
            <person name="Brodie J."/>
            <person name="Cao Y."/>
            <person name="Collen J."/>
            <person name="Dittami S.M."/>
            <person name="Gachon C.M."/>
            <person name="Green B.R."/>
            <person name="Karpowicz S."/>
            <person name="Kim J.W."/>
            <person name="Kudahl U."/>
            <person name="Lin S."/>
            <person name="Michel G."/>
            <person name="Mittag M."/>
            <person name="Olson B.J."/>
            <person name="Pangilinan J."/>
            <person name="Peng Y."/>
            <person name="Qiu H."/>
            <person name="Shu S."/>
            <person name="Singer J.T."/>
            <person name="Smith A.G."/>
            <person name="Sprecher B.N."/>
            <person name="Wagner V."/>
            <person name="Wang W."/>
            <person name="Wang Z.-Y."/>
            <person name="Yan J."/>
            <person name="Yarish C."/>
            <person name="Zoeuner-Riek S."/>
            <person name="Zhuang Y."/>
            <person name="Zou Y."/>
            <person name="Lindquist E.A."/>
            <person name="Grimwood J."/>
            <person name="Barry K."/>
            <person name="Rokhsar D.S."/>
            <person name="Schmutz J."/>
            <person name="Stiller J.W."/>
            <person name="Grossman A.R."/>
            <person name="Prochnik S.E."/>
        </authorList>
    </citation>
    <scope>NUCLEOTIDE SEQUENCE [LARGE SCALE GENOMIC DNA]</scope>
    <source>
        <strain evidence="3">4086291</strain>
    </source>
</reference>
<proteinExistence type="predicted"/>